<feature type="domain" description="DNA ligase OB-like" evidence="9">
    <location>
        <begin position="213"/>
        <end position="277"/>
    </location>
</feature>
<dbReference type="GO" id="GO:0005524">
    <property type="term" value="F:ATP binding"/>
    <property type="evidence" value="ECO:0007669"/>
    <property type="project" value="InterPro"/>
</dbReference>
<evidence type="ECO:0000256" key="5">
    <source>
        <dbReference type="ARBA" id="ARBA00023204"/>
    </source>
</evidence>
<evidence type="ECO:0000313" key="10">
    <source>
        <dbReference type="EMBL" id="REG79440.1"/>
    </source>
</evidence>
<evidence type="ECO:0000313" key="11">
    <source>
        <dbReference type="Proteomes" id="UP000256542"/>
    </source>
</evidence>
<keyword evidence="3" id="KW-0235">DNA replication</keyword>
<dbReference type="Proteomes" id="UP000256542">
    <property type="component" value="Unassembled WGS sequence"/>
</dbReference>
<dbReference type="SUPFAM" id="SSF56091">
    <property type="entry name" value="DNA ligase/mRNA capping enzyme, catalytic domain"/>
    <property type="match status" value="1"/>
</dbReference>
<feature type="chain" id="PRO_5017670696" evidence="7">
    <location>
        <begin position="24"/>
        <end position="281"/>
    </location>
</feature>
<dbReference type="InterPro" id="IPR012310">
    <property type="entry name" value="DNA_ligase_ATP-dep_cent"/>
</dbReference>
<dbReference type="GO" id="GO:0003910">
    <property type="term" value="F:DNA ligase (ATP) activity"/>
    <property type="evidence" value="ECO:0007669"/>
    <property type="project" value="UniProtKB-EC"/>
</dbReference>
<keyword evidence="5" id="KW-0234">DNA repair</keyword>
<dbReference type="Gene3D" id="3.30.1490.70">
    <property type="match status" value="1"/>
</dbReference>
<keyword evidence="2 10" id="KW-0436">Ligase</keyword>
<gene>
    <name evidence="10" type="ORF">DFP81_11932</name>
</gene>
<dbReference type="OrthoDB" id="9782700at2"/>
<evidence type="ECO:0000256" key="4">
    <source>
        <dbReference type="ARBA" id="ARBA00022763"/>
    </source>
</evidence>
<comment type="caution">
    <text evidence="10">The sequence shown here is derived from an EMBL/GenBank/DDBJ whole genome shotgun (WGS) entry which is preliminary data.</text>
</comment>
<dbReference type="Gene3D" id="3.30.470.30">
    <property type="entry name" value="DNA ligase/mRNA capping enzyme"/>
    <property type="match status" value="1"/>
</dbReference>
<evidence type="ECO:0000256" key="3">
    <source>
        <dbReference type="ARBA" id="ARBA00022705"/>
    </source>
</evidence>
<dbReference type="Pfam" id="PF14743">
    <property type="entry name" value="DNA_ligase_OB_2"/>
    <property type="match status" value="1"/>
</dbReference>
<evidence type="ECO:0000256" key="7">
    <source>
        <dbReference type="SAM" id="SignalP"/>
    </source>
</evidence>
<dbReference type="InterPro" id="IPR050326">
    <property type="entry name" value="NAD_dep_DNA_ligaseB"/>
</dbReference>
<feature type="signal peptide" evidence="7">
    <location>
        <begin position="1"/>
        <end position="23"/>
    </location>
</feature>
<organism evidence="10 11">
    <name type="scientific">Marinomonas pollencensis</name>
    <dbReference type="NCBI Taxonomy" id="491954"/>
    <lineage>
        <taxon>Bacteria</taxon>
        <taxon>Pseudomonadati</taxon>
        <taxon>Pseudomonadota</taxon>
        <taxon>Gammaproteobacteria</taxon>
        <taxon>Oceanospirillales</taxon>
        <taxon>Oceanospirillaceae</taxon>
        <taxon>Marinomonas</taxon>
    </lineage>
</organism>
<comment type="cofactor">
    <cofactor evidence="1">
        <name>a divalent metal cation</name>
        <dbReference type="ChEBI" id="CHEBI:60240"/>
    </cofactor>
</comment>
<dbReference type="Pfam" id="PF01068">
    <property type="entry name" value="DNA_ligase_A_M"/>
    <property type="match status" value="1"/>
</dbReference>
<evidence type="ECO:0000259" key="9">
    <source>
        <dbReference type="Pfam" id="PF14743"/>
    </source>
</evidence>
<dbReference type="GO" id="GO:0006281">
    <property type="term" value="P:DNA repair"/>
    <property type="evidence" value="ECO:0007669"/>
    <property type="project" value="UniProtKB-KW"/>
</dbReference>
<dbReference type="InterPro" id="IPR012340">
    <property type="entry name" value="NA-bd_OB-fold"/>
</dbReference>
<dbReference type="NCBIfam" id="NF006592">
    <property type="entry name" value="PRK09125.1"/>
    <property type="match status" value="1"/>
</dbReference>
<accession>A0A3E0D9U9</accession>
<dbReference type="EMBL" id="QUNG01000019">
    <property type="protein sequence ID" value="REG79440.1"/>
    <property type="molecule type" value="Genomic_DNA"/>
</dbReference>
<reference evidence="10 11" key="1">
    <citation type="submission" date="2018-08" db="EMBL/GenBank/DDBJ databases">
        <title>Genomic Encyclopedia of Type Strains, Phase III (KMG-III): the genomes of soil and plant-associated and newly described type strains.</title>
        <authorList>
            <person name="Whitman W."/>
        </authorList>
    </citation>
    <scope>NUCLEOTIDE SEQUENCE [LARGE SCALE GENOMIC DNA]</scope>
    <source>
        <strain evidence="10 11">CECT 7375</strain>
    </source>
</reference>
<name>A0A3E0D9U9_9GAMM</name>
<dbReference type="CDD" id="cd08041">
    <property type="entry name" value="OBF_kDNA_ligase_like"/>
    <property type="match status" value="1"/>
</dbReference>
<protein>
    <submittedName>
        <fullName evidence="10">DNA ligase-1</fullName>
    </submittedName>
</protein>
<dbReference type="PANTHER" id="PTHR47810:SF1">
    <property type="entry name" value="DNA LIGASE B"/>
    <property type="match status" value="1"/>
</dbReference>
<evidence type="ECO:0000256" key="6">
    <source>
        <dbReference type="ARBA" id="ARBA00034003"/>
    </source>
</evidence>
<proteinExistence type="predicted"/>
<keyword evidence="11" id="KW-1185">Reference proteome</keyword>
<feature type="domain" description="ATP-dependent DNA ligase family profile" evidence="8">
    <location>
        <begin position="39"/>
        <end position="198"/>
    </location>
</feature>
<evidence type="ECO:0000259" key="8">
    <source>
        <dbReference type="Pfam" id="PF01068"/>
    </source>
</evidence>
<evidence type="ECO:0000256" key="2">
    <source>
        <dbReference type="ARBA" id="ARBA00022598"/>
    </source>
</evidence>
<dbReference type="AlphaFoldDB" id="A0A3E0D9U9"/>
<dbReference type="RefSeq" id="WP_115899144.1">
    <property type="nucleotide sequence ID" value="NZ_QUNG01000019.1"/>
</dbReference>
<dbReference type="PANTHER" id="PTHR47810">
    <property type="entry name" value="DNA LIGASE"/>
    <property type="match status" value="1"/>
</dbReference>
<dbReference type="GO" id="GO:0006310">
    <property type="term" value="P:DNA recombination"/>
    <property type="evidence" value="ECO:0007669"/>
    <property type="project" value="InterPro"/>
</dbReference>
<keyword evidence="4" id="KW-0227">DNA damage</keyword>
<dbReference type="InterPro" id="IPR029319">
    <property type="entry name" value="DNA_ligase_OB"/>
</dbReference>
<keyword evidence="7" id="KW-0732">Signal</keyword>
<dbReference type="GO" id="GO:0006260">
    <property type="term" value="P:DNA replication"/>
    <property type="evidence" value="ECO:0007669"/>
    <property type="project" value="UniProtKB-KW"/>
</dbReference>
<sequence length="281" mass="32120">MNKPILRLCCFVCFVFFYSSAHANQPAVQLAKTYSDDLSVSDFLISEKYDGVRAIWTGNKLVTRAGNPIHAPIWFTERLPNVWLDGELWSKHNDFQFIASATSKQVPIDHQWRQLKYMVFDAPDYQHTFLQRSQRYLKLIDDLNLPFVKPVEQFTVATNEQLAARLTEYINQGAEGLILHRKSALFRTGRSDNLLKLKPFMDAEARVVGVTLGKGKYRNQMGALLVEMPSGRRFKIGSGFTDAQRANPPQVGSIITYQYHGYTARGIPRFASFLRVRSDHP</sequence>
<dbReference type="CDD" id="cd07896">
    <property type="entry name" value="Adenylation_kDNA_ligase_like"/>
    <property type="match status" value="1"/>
</dbReference>
<comment type="catalytic activity">
    <reaction evidence="6">
        <text>ATP + (deoxyribonucleotide)n-3'-hydroxyl + 5'-phospho-(deoxyribonucleotide)m = (deoxyribonucleotide)n+m + AMP + diphosphate.</text>
        <dbReference type="EC" id="6.5.1.1"/>
    </reaction>
</comment>
<evidence type="ECO:0000256" key="1">
    <source>
        <dbReference type="ARBA" id="ARBA00001968"/>
    </source>
</evidence>
<dbReference type="SUPFAM" id="SSF50249">
    <property type="entry name" value="Nucleic acid-binding proteins"/>
    <property type="match status" value="1"/>
</dbReference>
<dbReference type="Gene3D" id="2.40.50.140">
    <property type="entry name" value="Nucleic acid-binding proteins"/>
    <property type="match status" value="1"/>
</dbReference>